<dbReference type="SMART" id="SM00392">
    <property type="entry name" value="PROF"/>
    <property type="match status" value="1"/>
</dbReference>
<protein>
    <recommendedName>
        <fullName evidence="6">Profilin</fullName>
    </recommendedName>
</protein>
<name>A0A8J8SZD9_HALGN</name>
<keyword evidence="5" id="KW-0206">Cytoskeleton</keyword>
<gene>
    <name evidence="7" type="ORF">FGO68_gene17275</name>
</gene>
<evidence type="ECO:0000256" key="3">
    <source>
        <dbReference type="ARBA" id="ARBA00022490"/>
    </source>
</evidence>
<dbReference type="InterPro" id="IPR005455">
    <property type="entry name" value="PFN_euk"/>
</dbReference>
<comment type="subcellular location">
    <subcellularLocation>
        <location evidence="1">Cytoplasm</location>
        <location evidence="1">Cytoskeleton</location>
    </subcellularLocation>
</comment>
<dbReference type="GO" id="GO:0005856">
    <property type="term" value="C:cytoskeleton"/>
    <property type="evidence" value="ECO:0007669"/>
    <property type="project" value="UniProtKB-SubCell"/>
</dbReference>
<comment type="similarity">
    <text evidence="2 6">Belongs to the profilin family.</text>
</comment>
<dbReference type="AlphaFoldDB" id="A0A8J8SZD9"/>
<dbReference type="InterPro" id="IPR048278">
    <property type="entry name" value="PFN"/>
</dbReference>
<comment type="caution">
    <text evidence="7">The sequence shown here is derived from an EMBL/GenBank/DDBJ whole genome shotgun (WGS) entry which is preliminary data.</text>
</comment>
<evidence type="ECO:0000313" key="8">
    <source>
        <dbReference type="Proteomes" id="UP000785679"/>
    </source>
</evidence>
<dbReference type="Pfam" id="PF00235">
    <property type="entry name" value="Profilin"/>
    <property type="match status" value="1"/>
</dbReference>
<keyword evidence="8" id="KW-1185">Reference proteome</keyword>
<dbReference type="InterPro" id="IPR036140">
    <property type="entry name" value="PFN_sf"/>
</dbReference>
<sequence>MSGWDAYLHQITNKFDHATNQYTLTNVCEFAAIYGHDGNAWATSPGFALYNYEFDLTQEDGSKKKVPVSEFKACFEATKGNRKGSEAGIRIANQKYMFIKHNPENNSVYLAREGGGGACIIKTGQTIVIGVWNKAASMSNGQLQNAGDCNELVEAMGKYLIQSGY</sequence>
<dbReference type="SUPFAM" id="SSF55770">
    <property type="entry name" value="Profilin (actin-binding protein)"/>
    <property type="match status" value="1"/>
</dbReference>
<dbReference type="Proteomes" id="UP000785679">
    <property type="component" value="Unassembled WGS sequence"/>
</dbReference>
<dbReference type="GO" id="GO:0003785">
    <property type="term" value="F:actin monomer binding"/>
    <property type="evidence" value="ECO:0007669"/>
    <property type="project" value="TreeGrafter"/>
</dbReference>
<dbReference type="EMBL" id="RRYP01014636">
    <property type="protein sequence ID" value="TNV75876.1"/>
    <property type="molecule type" value="Genomic_DNA"/>
</dbReference>
<proteinExistence type="inferred from homology"/>
<evidence type="ECO:0000256" key="4">
    <source>
        <dbReference type="ARBA" id="ARBA00023203"/>
    </source>
</evidence>
<reference evidence="7" key="1">
    <citation type="submission" date="2019-06" db="EMBL/GenBank/DDBJ databases">
        <authorList>
            <person name="Zheng W."/>
        </authorList>
    </citation>
    <scope>NUCLEOTIDE SEQUENCE</scope>
    <source>
        <strain evidence="7">QDHG01</strain>
    </source>
</reference>
<evidence type="ECO:0000313" key="7">
    <source>
        <dbReference type="EMBL" id="TNV75876.1"/>
    </source>
</evidence>
<dbReference type="PANTHER" id="PTHR11604">
    <property type="entry name" value="PROFILIN"/>
    <property type="match status" value="1"/>
</dbReference>
<evidence type="ECO:0000256" key="5">
    <source>
        <dbReference type="ARBA" id="ARBA00023212"/>
    </source>
</evidence>
<organism evidence="7 8">
    <name type="scientific">Halteria grandinella</name>
    <dbReference type="NCBI Taxonomy" id="5974"/>
    <lineage>
        <taxon>Eukaryota</taxon>
        <taxon>Sar</taxon>
        <taxon>Alveolata</taxon>
        <taxon>Ciliophora</taxon>
        <taxon>Intramacronucleata</taxon>
        <taxon>Spirotrichea</taxon>
        <taxon>Stichotrichia</taxon>
        <taxon>Sporadotrichida</taxon>
        <taxon>Halteriidae</taxon>
        <taxon>Halteria</taxon>
    </lineage>
</organism>
<dbReference type="OrthoDB" id="308537at2759"/>
<evidence type="ECO:0000256" key="6">
    <source>
        <dbReference type="RuleBase" id="RU003909"/>
    </source>
</evidence>
<dbReference type="GO" id="GO:0005938">
    <property type="term" value="C:cell cortex"/>
    <property type="evidence" value="ECO:0007669"/>
    <property type="project" value="TreeGrafter"/>
</dbReference>
<keyword evidence="4 6" id="KW-0009">Actin-binding</keyword>
<dbReference type="Gene3D" id="3.30.450.30">
    <property type="entry name" value="Dynein light chain 2a, cytoplasmic"/>
    <property type="match status" value="1"/>
</dbReference>
<evidence type="ECO:0000256" key="2">
    <source>
        <dbReference type="ARBA" id="ARBA00010058"/>
    </source>
</evidence>
<dbReference type="CDD" id="cd00148">
    <property type="entry name" value="PROF"/>
    <property type="match status" value="1"/>
</dbReference>
<evidence type="ECO:0000256" key="1">
    <source>
        <dbReference type="ARBA" id="ARBA00004245"/>
    </source>
</evidence>
<accession>A0A8J8SZD9</accession>
<dbReference type="PANTHER" id="PTHR11604:SF0">
    <property type="entry name" value="PROFILIN"/>
    <property type="match status" value="1"/>
</dbReference>
<keyword evidence="3" id="KW-0963">Cytoplasm</keyword>